<dbReference type="GO" id="GO:0140078">
    <property type="term" value="F:class I DNA-(apurinic or apyrimidinic site) endonuclease activity"/>
    <property type="evidence" value="ECO:0007669"/>
    <property type="project" value="UniProtKB-EC"/>
</dbReference>
<evidence type="ECO:0000256" key="11">
    <source>
        <dbReference type="ARBA" id="ARBA00023239"/>
    </source>
</evidence>
<organism evidence="18 19">
    <name type="scientific">Rhodococcus sovatensis</name>
    <dbReference type="NCBI Taxonomy" id="1805840"/>
    <lineage>
        <taxon>Bacteria</taxon>
        <taxon>Bacillati</taxon>
        <taxon>Actinomycetota</taxon>
        <taxon>Actinomycetes</taxon>
        <taxon>Mycobacteriales</taxon>
        <taxon>Nocardiaceae</taxon>
        <taxon>Rhodococcus</taxon>
    </lineage>
</organism>
<dbReference type="SUPFAM" id="SSF46946">
    <property type="entry name" value="S13-like H2TH domain"/>
    <property type="match status" value="1"/>
</dbReference>
<dbReference type="InterPro" id="IPR015886">
    <property type="entry name" value="H2TH_FPG"/>
</dbReference>
<dbReference type="InterPro" id="IPR000214">
    <property type="entry name" value="Znf_DNA_glyclase/AP_lyase"/>
</dbReference>
<evidence type="ECO:0000256" key="1">
    <source>
        <dbReference type="ARBA" id="ARBA00001668"/>
    </source>
</evidence>
<dbReference type="Gene3D" id="1.10.8.50">
    <property type="match status" value="1"/>
</dbReference>
<evidence type="ECO:0000256" key="4">
    <source>
        <dbReference type="ARBA" id="ARBA00022723"/>
    </source>
</evidence>
<evidence type="ECO:0000259" key="17">
    <source>
        <dbReference type="PROSITE" id="PS51068"/>
    </source>
</evidence>
<dbReference type="SUPFAM" id="SSF57716">
    <property type="entry name" value="Glucocorticoid receptor-like (DNA-binding domain)"/>
    <property type="match status" value="1"/>
</dbReference>
<feature type="active site" description="Proton donor" evidence="15">
    <location>
        <position position="3"/>
    </location>
</feature>
<dbReference type="InterPro" id="IPR010663">
    <property type="entry name" value="Znf_FPG/IleRS"/>
</dbReference>
<keyword evidence="9 15" id="KW-0238">DNA-binding</keyword>
<dbReference type="Gene3D" id="3.20.190.10">
    <property type="entry name" value="MutM-like, N-terminal"/>
    <property type="match status" value="1"/>
</dbReference>
<dbReference type="NCBIfam" id="TIGR00577">
    <property type="entry name" value="fpg"/>
    <property type="match status" value="1"/>
</dbReference>
<feature type="binding site" evidence="15">
    <location>
        <position position="96"/>
    </location>
    <ligand>
        <name>DNA</name>
        <dbReference type="ChEBI" id="CHEBI:16991"/>
    </ligand>
</feature>
<comment type="catalytic activity">
    <reaction evidence="1 15">
        <text>Hydrolysis of DNA containing ring-opened 7-methylguanine residues, releasing 2,6-diamino-4-hydroxy-5-(N-methyl)formamidopyrimidine.</text>
        <dbReference type="EC" id="3.2.2.23"/>
    </reaction>
</comment>
<dbReference type="NCBIfam" id="NF002211">
    <property type="entry name" value="PRK01103.1"/>
    <property type="match status" value="1"/>
</dbReference>
<keyword evidence="11 15" id="KW-0456">Lyase</keyword>
<dbReference type="EC" id="4.2.99.18" evidence="15"/>
<keyword evidence="12 15" id="KW-0511">Multifunctional enzyme</keyword>
<keyword evidence="5 15" id="KW-0227">DNA damage</keyword>
<dbReference type="EC" id="3.2.2.23" evidence="15"/>
<comment type="similarity">
    <text evidence="2 15">Belongs to the FPG family.</text>
</comment>
<comment type="cofactor">
    <cofactor evidence="15">
        <name>Zn(2+)</name>
        <dbReference type="ChEBI" id="CHEBI:29105"/>
    </cofactor>
    <text evidence="15">Binds 1 zinc ion per subunit.</text>
</comment>
<dbReference type="PROSITE" id="PS51066">
    <property type="entry name" value="ZF_FPG_2"/>
    <property type="match status" value="1"/>
</dbReference>
<dbReference type="InterPro" id="IPR020629">
    <property type="entry name" value="FPG_Glyclase"/>
</dbReference>
<dbReference type="InterPro" id="IPR012319">
    <property type="entry name" value="FPG_cat"/>
</dbReference>
<protein>
    <recommendedName>
        <fullName evidence="15">Formamidopyrimidine-DNA glycosylase</fullName>
        <shortName evidence="15">Fapy-DNA glycosylase</shortName>
        <ecNumber evidence="15">3.2.2.23</ecNumber>
    </recommendedName>
    <alternativeName>
        <fullName evidence="15">DNA-(apurinic or apyrimidinic site) lyase MutM</fullName>
        <shortName evidence="15">AP lyase MutM</shortName>
        <ecNumber evidence="15">4.2.99.18</ecNumber>
    </alternativeName>
</protein>
<comment type="function">
    <text evidence="15">Involved in base excision repair of DNA damaged by oxidation or by mutagenic agents. Acts as DNA glycosylase that recognizes and removes damaged bases. Has a preference for oxidized purines, such as 7,8-dihydro-8-oxoguanine (8-oxoG). Has AP (apurinic/apyrimidinic) lyase activity and introduces nicks in the DNA strand. Cleaves the DNA backbone by beta-delta elimination to generate a single-strand break at the site of the removed base with both 3'- and 5'-phosphates.</text>
</comment>
<evidence type="ECO:0000256" key="13">
    <source>
        <dbReference type="ARBA" id="ARBA00023295"/>
    </source>
</evidence>
<dbReference type="PANTHER" id="PTHR22993">
    <property type="entry name" value="FORMAMIDOPYRIMIDINE-DNA GLYCOSYLASE"/>
    <property type="match status" value="1"/>
</dbReference>
<dbReference type="InterPro" id="IPR035937">
    <property type="entry name" value="FPG_N"/>
</dbReference>
<comment type="catalytic activity">
    <reaction evidence="14 15">
        <text>2'-deoxyribonucleotide-(2'-deoxyribose 5'-phosphate)-2'-deoxyribonucleotide-DNA = a 3'-end 2'-deoxyribonucleotide-(2,3-dehydro-2,3-deoxyribose 5'-phosphate)-DNA + a 5'-end 5'-phospho-2'-deoxyribonucleoside-DNA + H(+)</text>
        <dbReference type="Rhea" id="RHEA:66592"/>
        <dbReference type="Rhea" id="RHEA-COMP:13180"/>
        <dbReference type="Rhea" id="RHEA-COMP:16897"/>
        <dbReference type="Rhea" id="RHEA-COMP:17067"/>
        <dbReference type="ChEBI" id="CHEBI:15378"/>
        <dbReference type="ChEBI" id="CHEBI:136412"/>
        <dbReference type="ChEBI" id="CHEBI:157695"/>
        <dbReference type="ChEBI" id="CHEBI:167181"/>
        <dbReference type="EC" id="4.2.99.18"/>
    </reaction>
</comment>
<proteinExistence type="inferred from homology"/>
<evidence type="ECO:0000256" key="9">
    <source>
        <dbReference type="ARBA" id="ARBA00023125"/>
    </source>
</evidence>
<keyword evidence="8 15" id="KW-0862">Zinc</keyword>
<keyword evidence="19" id="KW-1185">Reference proteome</keyword>
<evidence type="ECO:0000313" key="18">
    <source>
        <dbReference type="EMBL" id="WXG71128.1"/>
    </source>
</evidence>
<dbReference type="SUPFAM" id="SSF81624">
    <property type="entry name" value="N-terminal domain of MutM-like DNA repair proteins"/>
    <property type="match status" value="1"/>
</dbReference>
<dbReference type="PANTHER" id="PTHR22993:SF9">
    <property type="entry name" value="FORMAMIDOPYRIMIDINE-DNA GLYCOSYLASE"/>
    <property type="match status" value="1"/>
</dbReference>
<keyword evidence="4 15" id="KW-0479">Metal-binding</keyword>
<dbReference type="EMBL" id="CP147846">
    <property type="protein sequence ID" value="WXG71128.1"/>
    <property type="molecule type" value="Genomic_DNA"/>
</dbReference>
<dbReference type="Pfam" id="PF01149">
    <property type="entry name" value="Fapy_DNA_glyco"/>
    <property type="match status" value="1"/>
</dbReference>
<evidence type="ECO:0000256" key="3">
    <source>
        <dbReference type="ARBA" id="ARBA00011245"/>
    </source>
</evidence>
<evidence type="ECO:0000256" key="8">
    <source>
        <dbReference type="ARBA" id="ARBA00022833"/>
    </source>
</evidence>
<dbReference type="Pfam" id="PF06831">
    <property type="entry name" value="H2TH"/>
    <property type="match status" value="1"/>
</dbReference>
<evidence type="ECO:0000259" key="16">
    <source>
        <dbReference type="PROSITE" id="PS51066"/>
    </source>
</evidence>
<accession>A0ABZ2PTB5</accession>
<keyword evidence="13 15" id="KW-0326">Glycosidase</keyword>
<evidence type="ECO:0000256" key="6">
    <source>
        <dbReference type="ARBA" id="ARBA00022771"/>
    </source>
</evidence>
<dbReference type="Proteomes" id="UP001432000">
    <property type="component" value="Chromosome"/>
</dbReference>
<dbReference type="CDD" id="cd08966">
    <property type="entry name" value="EcFpg-like_N"/>
    <property type="match status" value="1"/>
</dbReference>
<feature type="binding site" evidence="15">
    <location>
        <position position="115"/>
    </location>
    <ligand>
        <name>DNA</name>
        <dbReference type="ChEBI" id="CHEBI:16991"/>
    </ligand>
</feature>
<evidence type="ECO:0000256" key="15">
    <source>
        <dbReference type="HAMAP-Rule" id="MF_00103"/>
    </source>
</evidence>
<keyword evidence="6 15" id="KW-0863">Zinc-finger</keyword>
<dbReference type="Pfam" id="PF06827">
    <property type="entry name" value="zf-FPG_IleRS"/>
    <property type="match status" value="1"/>
</dbReference>
<dbReference type="RefSeq" id="WP_338892853.1">
    <property type="nucleotide sequence ID" value="NZ_CP147846.1"/>
</dbReference>
<evidence type="ECO:0000256" key="5">
    <source>
        <dbReference type="ARBA" id="ARBA00022763"/>
    </source>
</evidence>
<gene>
    <name evidence="15 18" type="primary">mutM</name>
    <name evidence="15" type="synonym">fpg</name>
    <name evidence="18" type="ORF">WDS16_11915</name>
</gene>
<comment type="subunit">
    <text evidence="3 15">Monomer.</text>
</comment>
<feature type="active site" description="Schiff-base intermediate with DNA" evidence="15">
    <location>
        <position position="2"/>
    </location>
</feature>
<feature type="domain" description="FPG-type" evidence="16">
    <location>
        <begin position="247"/>
        <end position="281"/>
    </location>
</feature>
<dbReference type="HAMAP" id="MF_00103">
    <property type="entry name" value="Fapy_DNA_glycosyl"/>
    <property type="match status" value="1"/>
</dbReference>
<dbReference type="GO" id="GO:0008534">
    <property type="term" value="F:oxidized purine nucleobase lesion DNA N-glycosylase activity"/>
    <property type="evidence" value="ECO:0007669"/>
    <property type="project" value="UniProtKB-EC"/>
</dbReference>
<feature type="active site" description="Proton donor; for delta-elimination activity" evidence="15">
    <location>
        <position position="271"/>
    </location>
</feature>
<dbReference type="PROSITE" id="PS51068">
    <property type="entry name" value="FPG_CAT"/>
    <property type="match status" value="1"/>
</dbReference>
<keyword evidence="7 15" id="KW-0378">Hydrolase</keyword>
<sequence>MPELPEVEVVRRGLESHIVGSTIESVDVLHPRAVRRHFAGGRDLVGQLSGRRISSAERRGKYLWLPLDPRDVAIVVHLGMSGQMLVQPPTVPDEKHLRIRARLDNGAELRFVDQRTFGGWAIAPLEEVDGSIVPEPVAHIARDPVDPLFDAEAVVTVLRGKHTEIKRALLDQTVLSGVGNIYADEALWRSKIHGNRIAETLTRPALRRLLTAVHAVMGEALAQGGTSFDALYVNVNGESGYFDRSLDAYGQEGLPCSRCGSPIRREKFMNRSSFSCPKCQPRPRITRS</sequence>
<evidence type="ECO:0000256" key="2">
    <source>
        <dbReference type="ARBA" id="ARBA00009409"/>
    </source>
</evidence>
<dbReference type="SMART" id="SM01232">
    <property type="entry name" value="H2TH"/>
    <property type="match status" value="1"/>
</dbReference>
<keyword evidence="10 15" id="KW-0234">DNA repair</keyword>
<feature type="domain" description="Formamidopyrimidine-DNA glycosylase catalytic" evidence="17">
    <location>
        <begin position="2"/>
        <end position="118"/>
    </location>
</feature>
<evidence type="ECO:0000313" key="19">
    <source>
        <dbReference type="Proteomes" id="UP001432000"/>
    </source>
</evidence>
<feature type="active site" description="Proton donor; for beta-elimination activity" evidence="15">
    <location>
        <position position="61"/>
    </location>
</feature>
<reference evidence="18 19" key="1">
    <citation type="submission" date="2024-03" db="EMBL/GenBank/DDBJ databases">
        <title>Natural products discovery in diverse microorganisms through a two-stage MS feature dereplication strategy.</title>
        <authorList>
            <person name="Zhang R."/>
        </authorList>
    </citation>
    <scope>NUCLEOTIDE SEQUENCE [LARGE SCALE GENOMIC DNA]</scope>
    <source>
        <strain evidence="18 19">18930</strain>
    </source>
</reference>
<evidence type="ECO:0000256" key="12">
    <source>
        <dbReference type="ARBA" id="ARBA00023268"/>
    </source>
</evidence>
<feature type="binding site" evidence="15">
    <location>
        <position position="161"/>
    </location>
    <ligand>
        <name>DNA</name>
        <dbReference type="ChEBI" id="CHEBI:16991"/>
    </ligand>
</feature>
<dbReference type="SMART" id="SM00898">
    <property type="entry name" value="Fapy_DNA_glyco"/>
    <property type="match status" value="1"/>
</dbReference>
<dbReference type="InterPro" id="IPR010979">
    <property type="entry name" value="Ribosomal_uS13-like_H2TH"/>
</dbReference>
<evidence type="ECO:0000256" key="14">
    <source>
        <dbReference type="ARBA" id="ARBA00044632"/>
    </source>
</evidence>
<evidence type="ECO:0000256" key="7">
    <source>
        <dbReference type="ARBA" id="ARBA00022801"/>
    </source>
</evidence>
<name>A0ABZ2PTB5_9NOCA</name>
<evidence type="ECO:0000256" key="10">
    <source>
        <dbReference type="ARBA" id="ARBA00023204"/>
    </source>
</evidence>